<feature type="domain" description="Peptidase S49" evidence="5">
    <location>
        <begin position="89"/>
        <end position="226"/>
    </location>
</feature>
<dbReference type="Gene3D" id="3.90.226.10">
    <property type="entry name" value="2-enoyl-CoA Hydratase, Chain A, domain 1"/>
    <property type="match status" value="1"/>
</dbReference>
<dbReference type="InterPro" id="IPR047272">
    <property type="entry name" value="S49_SppA_C"/>
</dbReference>
<dbReference type="InterPro" id="IPR029045">
    <property type="entry name" value="ClpP/crotonase-like_dom_sf"/>
</dbReference>
<dbReference type="AlphaFoldDB" id="A0A497WRY8"/>
<evidence type="ECO:0000256" key="4">
    <source>
        <dbReference type="ARBA" id="ARBA00022825"/>
    </source>
</evidence>
<dbReference type="PANTHER" id="PTHR42987:SF8">
    <property type="entry name" value="PROTEINASE"/>
    <property type="match status" value="1"/>
</dbReference>
<comment type="similarity">
    <text evidence="1">Belongs to the peptidase S49 family.</text>
</comment>
<evidence type="ECO:0000256" key="3">
    <source>
        <dbReference type="ARBA" id="ARBA00022801"/>
    </source>
</evidence>
<dbReference type="Pfam" id="PF01343">
    <property type="entry name" value="Peptidase_S49"/>
    <property type="match status" value="1"/>
</dbReference>
<proteinExistence type="inferred from homology"/>
<gene>
    <name evidence="6" type="ORF">BCF46_1999</name>
</gene>
<keyword evidence="2 6" id="KW-0645">Protease</keyword>
<reference evidence="6 7" key="1">
    <citation type="submission" date="2018-10" db="EMBL/GenBank/DDBJ databases">
        <title>Genomic Encyclopedia of Archaeal and Bacterial Type Strains, Phase II (KMG-II): from individual species to whole genera.</title>
        <authorList>
            <person name="Goeker M."/>
        </authorList>
    </citation>
    <scope>NUCLEOTIDE SEQUENCE [LARGE SCALE GENOMIC DNA]</scope>
    <source>
        <strain evidence="6 7">DSM 29466</strain>
    </source>
</reference>
<dbReference type="Proteomes" id="UP000269157">
    <property type="component" value="Unassembled WGS sequence"/>
</dbReference>
<organism evidence="6 7">
    <name type="scientific">Litoreibacter meonggei</name>
    <dbReference type="NCBI Taxonomy" id="1049199"/>
    <lineage>
        <taxon>Bacteria</taxon>
        <taxon>Pseudomonadati</taxon>
        <taxon>Pseudomonadota</taxon>
        <taxon>Alphaproteobacteria</taxon>
        <taxon>Rhodobacterales</taxon>
        <taxon>Roseobacteraceae</taxon>
        <taxon>Litoreibacter</taxon>
    </lineage>
</organism>
<evidence type="ECO:0000313" key="7">
    <source>
        <dbReference type="Proteomes" id="UP000269157"/>
    </source>
</evidence>
<dbReference type="Gene3D" id="6.20.330.10">
    <property type="match status" value="1"/>
</dbReference>
<sequence>MQASTWLGMKRFIPFVKSPPTVNVVAMSGVIAAGGRGGNLNDAGLASLLHKAFNKGKPSAVALQLNSPGGSPVQSSLIGARIRRLAEENDVPVFAFVEDVAASGGYWLAASADHIYVDQSSIVGSIGVISASFGFHELMQRQGVERRVHTAGKDKSMLDPFRPERPADIKRLKALQAQIHDTFIAHVKSRRAAKLSEDGDLFTGEIWVGEKAIDVGLADKVGHLVPVMKERFGDNVRFNKFGPKRSLFQRFGARVLTDTMDQLDEKALWAQFGL</sequence>
<accession>A0A497WRY8</accession>
<dbReference type="EMBL" id="RCCE01000003">
    <property type="protein sequence ID" value="RLJ51783.1"/>
    <property type="molecule type" value="Genomic_DNA"/>
</dbReference>
<name>A0A497WRY8_9RHOB</name>
<evidence type="ECO:0000259" key="5">
    <source>
        <dbReference type="Pfam" id="PF01343"/>
    </source>
</evidence>
<comment type="caution">
    <text evidence="6">The sequence shown here is derived from an EMBL/GenBank/DDBJ whole genome shotgun (WGS) entry which is preliminary data.</text>
</comment>
<dbReference type="GO" id="GO:0008236">
    <property type="term" value="F:serine-type peptidase activity"/>
    <property type="evidence" value="ECO:0007669"/>
    <property type="project" value="UniProtKB-KW"/>
</dbReference>
<dbReference type="CDD" id="cd07023">
    <property type="entry name" value="S49_Sppa_N_C"/>
    <property type="match status" value="1"/>
</dbReference>
<evidence type="ECO:0000313" key="6">
    <source>
        <dbReference type="EMBL" id="RLJ51783.1"/>
    </source>
</evidence>
<keyword evidence="4" id="KW-0720">Serine protease</keyword>
<evidence type="ECO:0000256" key="2">
    <source>
        <dbReference type="ARBA" id="ARBA00022670"/>
    </source>
</evidence>
<dbReference type="PANTHER" id="PTHR42987">
    <property type="entry name" value="PEPTIDASE S49"/>
    <property type="match status" value="1"/>
</dbReference>
<protein>
    <submittedName>
        <fullName evidence="6">Serine protease SohB</fullName>
    </submittedName>
</protein>
<keyword evidence="3" id="KW-0378">Hydrolase</keyword>
<dbReference type="InterPro" id="IPR002142">
    <property type="entry name" value="Peptidase_S49"/>
</dbReference>
<evidence type="ECO:0000256" key="1">
    <source>
        <dbReference type="ARBA" id="ARBA00008683"/>
    </source>
</evidence>
<dbReference type="SUPFAM" id="SSF52096">
    <property type="entry name" value="ClpP/crotonase"/>
    <property type="match status" value="1"/>
</dbReference>
<keyword evidence="7" id="KW-1185">Reference proteome</keyword>
<dbReference type="GO" id="GO:0006508">
    <property type="term" value="P:proteolysis"/>
    <property type="evidence" value="ECO:0007669"/>
    <property type="project" value="UniProtKB-KW"/>
</dbReference>